<organism evidence="1 2">
    <name type="scientific">Lactuca virosa</name>
    <dbReference type="NCBI Taxonomy" id="75947"/>
    <lineage>
        <taxon>Eukaryota</taxon>
        <taxon>Viridiplantae</taxon>
        <taxon>Streptophyta</taxon>
        <taxon>Embryophyta</taxon>
        <taxon>Tracheophyta</taxon>
        <taxon>Spermatophyta</taxon>
        <taxon>Magnoliopsida</taxon>
        <taxon>eudicotyledons</taxon>
        <taxon>Gunneridae</taxon>
        <taxon>Pentapetalae</taxon>
        <taxon>asterids</taxon>
        <taxon>campanulids</taxon>
        <taxon>Asterales</taxon>
        <taxon>Asteraceae</taxon>
        <taxon>Cichorioideae</taxon>
        <taxon>Cichorieae</taxon>
        <taxon>Lactucinae</taxon>
        <taxon>Lactuca</taxon>
    </lineage>
</organism>
<reference evidence="1 2" key="1">
    <citation type="submission" date="2022-01" db="EMBL/GenBank/DDBJ databases">
        <authorList>
            <person name="Xiong W."/>
            <person name="Schranz E."/>
        </authorList>
    </citation>
    <scope>NUCLEOTIDE SEQUENCE [LARGE SCALE GENOMIC DNA]</scope>
</reference>
<sequence length="121" mass="14449">MSIPNPFGLYCIVELNYNGVPVFFRHHFSYANDFTYTIDDNDFARLTYSKFVTRLECYMQEEFKKVYYYESDKTLPEGIRPIANDVHYASFIFDAYGTYGKIYVYVDHYGVEIEQWFGQIN</sequence>
<name>A0AAU9NL52_9ASTR</name>
<evidence type="ECO:0000313" key="1">
    <source>
        <dbReference type="EMBL" id="CAH1438596.1"/>
    </source>
</evidence>
<dbReference type="EMBL" id="CAKMRJ010004445">
    <property type="protein sequence ID" value="CAH1438596.1"/>
    <property type="molecule type" value="Genomic_DNA"/>
</dbReference>
<evidence type="ECO:0000313" key="2">
    <source>
        <dbReference type="Proteomes" id="UP001157418"/>
    </source>
</evidence>
<dbReference type="Proteomes" id="UP001157418">
    <property type="component" value="Unassembled WGS sequence"/>
</dbReference>
<accession>A0AAU9NL52</accession>
<comment type="caution">
    <text evidence="1">The sequence shown here is derived from an EMBL/GenBank/DDBJ whole genome shotgun (WGS) entry which is preliminary data.</text>
</comment>
<proteinExistence type="predicted"/>
<keyword evidence="2" id="KW-1185">Reference proteome</keyword>
<protein>
    <submittedName>
        <fullName evidence="1">Uncharacterized protein</fullName>
    </submittedName>
</protein>
<gene>
    <name evidence="1" type="ORF">LVIROSA_LOCUS24848</name>
</gene>
<dbReference type="AlphaFoldDB" id="A0AAU9NL52"/>